<evidence type="ECO:0000256" key="3">
    <source>
        <dbReference type="PROSITE-ProRule" id="PRU00284"/>
    </source>
</evidence>
<comment type="similarity">
    <text evidence="2">Belongs to the methyl-accepting chemotaxis (MCP) protein family.</text>
</comment>
<feature type="transmembrane region" description="Helical" evidence="4">
    <location>
        <begin position="21"/>
        <end position="48"/>
    </location>
</feature>
<keyword evidence="4" id="KW-1133">Transmembrane helix</keyword>
<proteinExistence type="inferred from homology"/>
<dbReference type="EMBL" id="JAASQP010000001">
    <property type="protein sequence ID" value="NIJ22854.1"/>
    <property type="molecule type" value="Genomic_DNA"/>
</dbReference>
<feature type="transmembrane region" description="Helical" evidence="4">
    <location>
        <begin position="149"/>
        <end position="170"/>
    </location>
</feature>
<keyword evidence="4" id="KW-0472">Membrane</keyword>
<dbReference type="RefSeq" id="WP_140048053.1">
    <property type="nucleotide sequence ID" value="NZ_BAAAEV010000001.1"/>
</dbReference>
<feature type="domain" description="Methyl-accepting transducer" evidence="5">
    <location>
        <begin position="237"/>
        <end position="487"/>
    </location>
</feature>
<evidence type="ECO:0000256" key="2">
    <source>
        <dbReference type="ARBA" id="ARBA00029447"/>
    </source>
</evidence>
<dbReference type="InterPro" id="IPR051310">
    <property type="entry name" value="MCP_chemotaxis"/>
</dbReference>
<evidence type="ECO:0000256" key="4">
    <source>
        <dbReference type="SAM" id="Phobius"/>
    </source>
</evidence>
<dbReference type="PANTHER" id="PTHR43531">
    <property type="entry name" value="PROTEIN ICFG"/>
    <property type="match status" value="1"/>
</dbReference>
<evidence type="ECO:0000259" key="5">
    <source>
        <dbReference type="PROSITE" id="PS50111"/>
    </source>
</evidence>
<dbReference type="PANTHER" id="PTHR43531:SF11">
    <property type="entry name" value="METHYL-ACCEPTING CHEMOTAXIS PROTEIN 3"/>
    <property type="match status" value="1"/>
</dbReference>
<evidence type="ECO:0000313" key="7">
    <source>
        <dbReference type="Proteomes" id="UP000788153"/>
    </source>
</evidence>
<keyword evidence="1" id="KW-0145">Chemotaxis</keyword>
<dbReference type="SUPFAM" id="SSF58104">
    <property type="entry name" value="Methyl-accepting chemotaxis protein (MCP) signaling domain"/>
    <property type="match status" value="1"/>
</dbReference>
<protein>
    <submittedName>
        <fullName evidence="6">Methyl-accepting chemotaxis protein</fullName>
    </submittedName>
</protein>
<feature type="transmembrane region" description="Helical" evidence="4">
    <location>
        <begin position="68"/>
        <end position="88"/>
    </location>
</feature>
<organism evidence="6 7">
    <name type="scientific">Sphingomonas japonica</name>
    <dbReference type="NCBI Taxonomy" id="511662"/>
    <lineage>
        <taxon>Bacteria</taxon>
        <taxon>Pseudomonadati</taxon>
        <taxon>Pseudomonadota</taxon>
        <taxon>Alphaproteobacteria</taxon>
        <taxon>Sphingomonadales</taxon>
        <taxon>Sphingomonadaceae</taxon>
        <taxon>Sphingomonas</taxon>
    </lineage>
</organism>
<accession>A0ABX0TX30</accession>
<comment type="caution">
    <text evidence="6">The sequence shown here is derived from an EMBL/GenBank/DDBJ whole genome shotgun (WGS) entry which is preliminary data.</text>
</comment>
<dbReference type="PROSITE" id="PS50111">
    <property type="entry name" value="CHEMOTAXIS_TRANSDUC_2"/>
    <property type="match status" value="1"/>
</dbReference>
<dbReference type="Gene3D" id="1.10.287.950">
    <property type="entry name" value="Methyl-accepting chemotaxis protein"/>
    <property type="match status" value="1"/>
</dbReference>
<keyword evidence="7" id="KW-1185">Reference proteome</keyword>
<evidence type="ECO:0000256" key="1">
    <source>
        <dbReference type="ARBA" id="ARBA00022500"/>
    </source>
</evidence>
<sequence>MNDFDRSVAALRANGTKILVGLLWGTVPALAILGLVAGSAGLLVTLIAASAALALPTWWVHRGKTTQAARIALGMASTVAPMLAVLMLRGHPWQMDMHMAFFVTLAMLVLLCDWRPIVAAAAIIVVHHLGLLYILPEWVFPGSGSLGRVLLHGLLVIAECAVLIATVGEIGRLTVALMERQQETLAAQTDAEAARDAAVAALAEREAAQRAADAARGAIAATRRTAESEARQRRLATADSIDAALGAIARDLRSAAMTLSGRGAELSGVADTLVHEARDLRQVAQTALLSVGMVADRSEELADTIGAVGTSAGEVHRVADDTSTAIATLGPRLAALTQETGAARAILDLVVAISEQSNLLAINATIEAARSGESGRGFAVVANEMKAMARQTSSAATEIAYKLEAIDGAATAFVDAIATATASVDTIHHATSGIAAAVQQQGATTRLIADSADSVRLEIISTDRLSATIGDAADTNRTVADNALSLALALDHHAAQLADRVETLLVDLRAA</sequence>
<feature type="transmembrane region" description="Helical" evidence="4">
    <location>
        <begin position="100"/>
        <end position="129"/>
    </location>
</feature>
<evidence type="ECO:0000313" key="6">
    <source>
        <dbReference type="EMBL" id="NIJ22854.1"/>
    </source>
</evidence>
<reference evidence="6 7" key="1">
    <citation type="submission" date="2020-03" db="EMBL/GenBank/DDBJ databases">
        <title>Genomic Encyclopedia of Type Strains, Phase IV (KMG-IV): sequencing the most valuable type-strain genomes for metagenomic binning, comparative biology and taxonomic classification.</title>
        <authorList>
            <person name="Goeker M."/>
        </authorList>
    </citation>
    <scope>NUCLEOTIDE SEQUENCE [LARGE SCALE GENOMIC DNA]</scope>
    <source>
        <strain evidence="6 7">DSM 22753</strain>
    </source>
</reference>
<dbReference type="InterPro" id="IPR004089">
    <property type="entry name" value="MCPsignal_dom"/>
</dbReference>
<keyword evidence="4" id="KW-0812">Transmembrane</keyword>
<dbReference type="SMART" id="SM00283">
    <property type="entry name" value="MA"/>
    <property type="match status" value="1"/>
</dbReference>
<name>A0ABX0TX30_9SPHN</name>
<keyword evidence="3" id="KW-0807">Transducer</keyword>
<dbReference type="Pfam" id="PF00015">
    <property type="entry name" value="MCPsignal"/>
    <property type="match status" value="1"/>
</dbReference>
<dbReference type="Proteomes" id="UP000788153">
    <property type="component" value="Unassembled WGS sequence"/>
</dbReference>
<gene>
    <name evidence="6" type="ORF">FHT01_000396</name>
</gene>